<evidence type="ECO:0000256" key="1">
    <source>
        <dbReference type="ARBA" id="ARBA00001971"/>
    </source>
</evidence>
<dbReference type="SUPFAM" id="SSF48264">
    <property type="entry name" value="Cytochrome P450"/>
    <property type="match status" value="1"/>
</dbReference>
<dbReference type="GO" id="GO:0006707">
    <property type="term" value="P:cholesterol catabolic process"/>
    <property type="evidence" value="ECO:0007669"/>
    <property type="project" value="TreeGrafter"/>
</dbReference>
<dbReference type="Proteomes" id="UP000675554">
    <property type="component" value="Unassembled WGS sequence"/>
</dbReference>
<evidence type="ECO:0000256" key="6">
    <source>
        <dbReference type="ARBA" id="ARBA00023004"/>
    </source>
</evidence>
<dbReference type="GO" id="GO:0036199">
    <property type="term" value="F:cholest-4-en-3-one 26-monooxygenase activity"/>
    <property type="evidence" value="ECO:0007669"/>
    <property type="project" value="TreeGrafter"/>
</dbReference>
<name>A0A8T4IZM7_9ACTN</name>
<feature type="region of interest" description="Disordered" evidence="9">
    <location>
        <begin position="342"/>
        <end position="379"/>
    </location>
</feature>
<dbReference type="EMBL" id="JAGSMN010000466">
    <property type="protein sequence ID" value="MBR7675327.1"/>
    <property type="molecule type" value="Genomic_DNA"/>
</dbReference>
<dbReference type="PROSITE" id="PS00086">
    <property type="entry name" value="CYTOCHROME_P450"/>
    <property type="match status" value="1"/>
</dbReference>
<dbReference type="PANTHER" id="PTHR46696:SF5">
    <property type="entry name" value="CYTOCHROME P450 BJ-1"/>
    <property type="match status" value="1"/>
</dbReference>
<dbReference type="InterPro" id="IPR017972">
    <property type="entry name" value="Cyt_P450_CS"/>
</dbReference>
<evidence type="ECO:0000256" key="2">
    <source>
        <dbReference type="ARBA" id="ARBA00010617"/>
    </source>
</evidence>
<feature type="region of interest" description="Disordered" evidence="9">
    <location>
        <begin position="1"/>
        <end position="34"/>
    </location>
</feature>
<dbReference type="InterPro" id="IPR036396">
    <property type="entry name" value="Cyt_P450_sf"/>
</dbReference>
<accession>A0A8T4IZM7</accession>
<comment type="cofactor">
    <cofactor evidence="1">
        <name>heme</name>
        <dbReference type="ChEBI" id="CHEBI:30413"/>
    </cofactor>
</comment>
<keyword evidence="7 8" id="KW-0503">Monooxygenase</keyword>
<dbReference type="PRINTS" id="PR00385">
    <property type="entry name" value="P450"/>
</dbReference>
<dbReference type="PRINTS" id="PR00359">
    <property type="entry name" value="BP450"/>
</dbReference>
<evidence type="ECO:0000313" key="10">
    <source>
        <dbReference type="EMBL" id="MBR7675327.1"/>
    </source>
</evidence>
<proteinExistence type="inferred from homology"/>
<protein>
    <submittedName>
        <fullName evidence="10">Cytochrome P450</fullName>
    </submittedName>
</protein>
<feature type="compositionally biased region" description="Low complexity" evidence="9">
    <location>
        <begin position="1"/>
        <end position="23"/>
    </location>
</feature>
<reference evidence="10" key="1">
    <citation type="submission" date="2021-04" db="EMBL/GenBank/DDBJ databases">
        <title>Sequencing of actinobacteria type strains.</title>
        <authorList>
            <person name="Nguyen G.-S."/>
            <person name="Wentzel A."/>
        </authorList>
    </citation>
    <scope>NUCLEOTIDE SEQUENCE</scope>
    <source>
        <strain evidence="10">DSM 42095</strain>
    </source>
</reference>
<dbReference type="AlphaFoldDB" id="A0A8T4IZM7"/>
<dbReference type="GO" id="GO:0020037">
    <property type="term" value="F:heme binding"/>
    <property type="evidence" value="ECO:0007669"/>
    <property type="project" value="InterPro"/>
</dbReference>
<keyword evidence="6 8" id="KW-0408">Iron</keyword>
<evidence type="ECO:0000256" key="7">
    <source>
        <dbReference type="ARBA" id="ARBA00023033"/>
    </source>
</evidence>
<evidence type="ECO:0000256" key="8">
    <source>
        <dbReference type="RuleBase" id="RU000461"/>
    </source>
</evidence>
<dbReference type="PANTHER" id="PTHR46696">
    <property type="entry name" value="P450, PUTATIVE (EUROFUNG)-RELATED"/>
    <property type="match status" value="1"/>
</dbReference>
<dbReference type="GO" id="GO:0008395">
    <property type="term" value="F:steroid hydroxylase activity"/>
    <property type="evidence" value="ECO:0007669"/>
    <property type="project" value="TreeGrafter"/>
</dbReference>
<organism evidence="10 11">
    <name type="scientific">Streptomyces daliensis</name>
    <dbReference type="NCBI Taxonomy" id="299421"/>
    <lineage>
        <taxon>Bacteria</taxon>
        <taxon>Bacillati</taxon>
        <taxon>Actinomycetota</taxon>
        <taxon>Actinomycetes</taxon>
        <taxon>Kitasatosporales</taxon>
        <taxon>Streptomycetaceae</taxon>
        <taxon>Streptomyces</taxon>
    </lineage>
</organism>
<dbReference type="InterPro" id="IPR001128">
    <property type="entry name" value="Cyt_P450"/>
</dbReference>
<evidence type="ECO:0000256" key="5">
    <source>
        <dbReference type="ARBA" id="ARBA00023002"/>
    </source>
</evidence>
<gene>
    <name evidence="10" type="ORF">KDA82_20350</name>
</gene>
<dbReference type="GO" id="GO:0005506">
    <property type="term" value="F:iron ion binding"/>
    <property type="evidence" value="ECO:0007669"/>
    <property type="project" value="InterPro"/>
</dbReference>
<keyword evidence="11" id="KW-1185">Reference proteome</keyword>
<sequence length="447" mass="47386">MTYLSDLSGSSDSADTADTAHTTDPIDSSDPAAAAGLLRRTGPIDPAPELACLPREQPVCPVQGPDAGTPSYIVTGYDDVARVLTDATFSRAAADMPVTGFEKTGGQLLDRDPPEHTQLRRVLNPAFSRARVATLRPALQRLADELLDQLVEQGPPADLVEHLVLPFPLTVICDVVGVPRPRHPHVRALTAAALDQTRPDEAGAAVTELTAFLDELTADRRRHPAPDLATELTRARDAGRLTHVELVTALTSLVSLGHETTMSALGRALVIALREPARYAALADPSQVDRLVDELLRLAPATQFTLARMATEPCRLGGTDVPAGALVFPCLITGNRDSGRFGTADGLDAPDASDGPNGLDGPGAPGAPGAPDVSPDVRARSYPHPHLSFGLGPHYCLGAHLAREELRVVLGTVSRRMPGLRLAVDEAALEWDRTSLVEALHTIPVTW</sequence>
<dbReference type="Pfam" id="PF00067">
    <property type="entry name" value="p450"/>
    <property type="match status" value="1"/>
</dbReference>
<evidence type="ECO:0000256" key="4">
    <source>
        <dbReference type="ARBA" id="ARBA00022723"/>
    </source>
</evidence>
<evidence type="ECO:0000256" key="9">
    <source>
        <dbReference type="SAM" id="MobiDB-lite"/>
    </source>
</evidence>
<evidence type="ECO:0000313" key="11">
    <source>
        <dbReference type="Proteomes" id="UP000675554"/>
    </source>
</evidence>
<keyword evidence="4 8" id="KW-0479">Metal-binding</keyword>
<comment type="caution">
    <text evidence="10">The sequence shown here is derived from an EMBL/GenBank/DDBJ whole genome shotgun (WGS) entry which is preliminary data.</text>
</comment>
<keyword evidence="5 8" id="KW-0560">Oxidoreductase</keyword>
<dbReference type="Gene3D" id="1.10.630.10">
    <property type="entry name" value="Cytochrome P450"/>
    <property type="match status" value="1"/>
</dbReference>
<keyword evidence="3 8" id="KW-0349">Heme</keyword>
<comment type="similarity">
    <text evidence="2 8">Belongs to the cytochrome P450 family.</text>
</comment>
<evidence type="ECO:0000256" key="3">
    <source>
        <dbReference type="ARBA" id="ARBA00022617"/>
    </source>
</evidence>
<feature type="compositionally biased region" description="Low complexity" evidence="9">
    <location>
        <begin position="367"/>
        <end position="376"/>
    </location>
</feature>
<dbReference type="InterPro" id="IPR002397">
    <property type="entry name" value="Cyt_P450_B"/>
</dbReference>